<organism evidence="2 3">
    <name type="scientific">Actinomyces denticolens</name>
    <dbReference type="NCBI Taxonomy" id="52767"/>
    <lineage>
        <taxon>Bacteria</taxon>
        <taxon>Bacillati</taxon>
        <taxon>Actinomycetota</taxon>
        <taxon>Actinomycetes</taxon>
        <taxon>Actinomycetales</taxon>
        <taxon>Actinomycetaceae</taxon>
        <taxon>Actinomyces</taxon>
    </lineage>
</organism>
<feature type="region of interest" description="Disordered" evidence="1">
    <location>
        <begin position="250"/>
        <end position="273"/>
    </location>
</feature>
<gene>
    <name evidence="2" type="ORF">SAMN05216246_103111</name>
</gene>
<keyword evidence="3" id="KW-1185">Reference proteome</keyword>
<dbReference type="EMBL" id="FQYL01000003">
    <property type="protein sequence ID" value="SHI60260.1"/>
    <property type="molecule type" value="Genomic_DNA"/>
</dbReference>
<evidence type="ECO:0000313" key="2">
    <source>
        <dbReference type="EMBL" id="SHI60260.1"/>
    </source>
</evidence>
<evidence type="ECO:0008006" key="4">
    <source>
        <dbReference type="Google" id="ProtNLM"/>
    </source>
</evidence>
<protein>
    <recommendedName>
        <fullName evidence="4">Protein ImuA</fullName>
    </recommendedName>
</protein>
<accession>A0ABY1I4U1</accession>
<evidence type="ECO:0000313" key="3">
    <source>
        <dbReference type="Proteomes" id="UP000184390"/>
    </source>
</evidence>
<evidence type="ECO:0000256" key="1">
    <source>
        <dbReference type="SAM" id="MobiDB-lite"/>
    </source>
</evidence>
<reference evidence="2 3" key="1">
    <citation type="submission" date="2016-11" db="EMBL/GenBank/DDBJ databases">
        <authorList>
            <person name="Varghese N."/>
            <person name="Submissions S."/>
        </authorList>
    </citation>
    <scope>NUCLEOTIDE SEQUENCE [LARGE SCALE GENOMIC DNA]</scope>
    <source>
        <strain evidence="2 3">PA</strain>
    </source>
</reference>
<dbReference type="RefSeq" id="WP_073451796.1">
    <property type="nucleotide sequence ID" value="NZ_FQYL01000003.1"/>
</dbReference>
<sequence>MGGDGRLSRLRAARSALASAEERTGLRSAGGPLAARAREGLIGDPPPGPWLGVGAATGGAVVLAGSTSALLALLAHRQGAQGWCAVVGGEDLGWCAAAHLGLALDRVLAVPIGAGDGGEARAAREELAPAGILAVTAALLDGVDALLITARPASRLRSRDRATLTARARDRGALILSPIPWEGARVLRAEPRGALVPLRATARGAQEMPAGYLDALSWRLFDDARGVRLDLRLGGAGMELVDLAGAGGRGAAVSRGPAAPDMPGAPTARRGSA</sequence>
<dbReference type="Proteomes" id="UP000184390">
    <property type="component" value="Unassembled WGS sequence"/>
</dbReference>
<comment type="caution">
    <text evidence="2">The sequence shown here is derived from an EMBL/GenBank/DDBJ whole genome shotgun (WGS) entry which is preliminary data.</text>
</comment>
<name>A0ABY1I4U1_9ACTO</name>
<proteinExistence type="predicted"/>